<gene>
    <name evidence="10" type="ORF">IHE55_03045</name>
</gene>
<dbReference type="Pfam" id="PF04389">
    <property type="entry name" value="Peptidase_M28"/>
    <property type="match status" value="1"/>
</dbReference>
<evidence type="ECO:0000259" key="9">
    <source>
        <dbReference type="Pfam" id="PF04389"/>
    </source>
</evidence>
<feature type="region of interest" description="Disordered" evidence="7">
    <location>
        <begin position="19"/>
        <end position="38"/>
    </location>
</feature>
<accession>A0ABS0NF59</accession>
<evidence type="ECO:0000256" key="8">
    <source>
        <dbReference type="SAM" id="SignalP"/>
    </source>
</evidence>
<evidence type="ECO:0000256" key="2">
    <source>
        <dbReference type="ARBA" id="ARBA00022670"/>
    </source>
</evidence>
<dbReference type="InterPro" id="IPR007484">
    <property type="entry name" value="Peptidase_M28"/>
</dbReference>
<evidence type="ECO:0000256" key="6">
    <source>
        <dbReference type="ARBA" id="ARBA00022833"/>
    </source>
</evidence>
<reference evidence="10 11" key="1">
    <citation type="submission" date="2020-09" db="EMBL/GenBank/DDBJ databases">
        <title>Biosynthesis of the nuclear factor of activated T cells inhibitor NFAT-133 and its congeners in Streptomyces pactum.</title>
        <authorList>
            <person name="Zhou W."/>
            <person name="Posri P."/>
            <person name="Abugrain M.E."/>
            <person name="Weisberg A.J."/>
            <person name="Chang J.H."/>
            <person name="Mahmud T."/>
        </authorList>
    </citation>
    <scope>NUCLEOTIDE SEQUENCE [LARGE SCALE GENOMIC DNA]</scope>
    <source>
        <strain evidence="10 11">ATCC 27456</strain>
    </source>
</reference>
<dbReference type="SUPFAM" id="SSF53187">
    <property type="entry name" value="Zn-dependent exopeptidases"/>
    <property type="match status" value="1"/>
</dbReference>
<dbReference type="InterPro" id="IPR045175">
    <property type="entry name" value="M28_fam"/>
</dbReference>
<dbReference type="EMBL" id="JACYXC010000001">
    <property type="protein sequence ID" value="MBH5333834.1"/>
    <property type="molecule type" value="Genomic_DNA"/>
</dbReference>
<sequence>MALAVTTVFAVVPLTSPASATTAQPRPAATDSARSAAAPDVDISRVQGHLTQLNQIAQSNGGNRRATGNGYRQSVAYVKGKLQAAGFTVTEQTCASGCTPGAGPNLIAEWPKGDTSRVYMFGAHLDGVSAGPGINDNGSGSAALLETALVLAQQNPAMLNRVRFAWWTDEEQGLNGSRYYANSLPSTERSKIKAYYNFDMIGSVNGGYFINNLNSTASVPMKAYWDSLGLRPQENIEGQGRSDDYSFQRIGIPTSGYATGASARKTSTEAAKWGGTAGRAYDPCYHSSCDTTSNINATALNRSADGIAYTVWHTSVSGGAVTSAR</sequence>
<keyword evidence="4 8" id="KW-0732">Signal</keyword>
<dbReference type="Proteomes" id="UP000807371">
    <property type="component" value="Unassembled WGS sequence"/>
</dbReference>
<keyword evidence="6" id="KW-0862">Zinc</keyword>
<evidence type="ECO:0000256" key="4">
    <source>
        <dbReference type="ARBA" id="ARBA00022729"/>
    </source>
</evidence>
<feature type="compositionally biased region" description="Low complexity" evidence="7">
    <location>
        <begin position="26"/>
        <end position="38"/>
    </location>
</feature>
<dbReference type="PANTHER" id="PTHR12147:SF26">
    <property type="entry name" value="PEPTIDASE M28 DOMAIN-CONTAINING PROTEIN"/>
    <property type="match status" value="1"/>
</dbReference>
<evidence type="ECO:0000313" key="11">
    <source>
        <dbReference type="Proteomes" id="UP000807371"/>
    </source>
</evidence>
<keyword evidence="2" id="KW-0645">Protease</keyword>
<keyword evidence="11" id="KW-1185">Reference proteome</keyword>
<evidence type="ECO:0000313" key="10">
    <source>
        <dbReference type="EMBL" id="MBH5333834.1"/>
    </source>
</evidence>
<evidence type="ECO:0000256" key="7">
    <source>
        <dbReference type="SAM" id="MobiDB-lite"/>
    </source>
</evidence>
<dbReference type="InterPro" id="IPR041756">
    <property type="entry name" value="M28_SGAP-like"/>
</dbReference>
<feature type="chain" id="PRO_5045087739" evidence="8">
    <location>
        <begin position="21"/>
        <end position="325"/>
    </location>
</feature>
<keyword evidence="5" id="KW-0378">Hydrolase</keyword>
<dbReference type="CDD" id="cd03876">
    <property type="entry name" value="M28_SGAP_like"/>
    <property type="match status" value="1"/>
</dbReference>
<protein>
    <submittedName>
        <fullName evidence="10">M20/M25/M40 family metallo-hydrolase</fullName>
    </submittedName>
</protein>
<dbReference type="PANTHER" id="PTHR12147">
    <property type="entry name" value="METALLOPEPTIDASE M28 FAMILY MEMBER"/>
    <property type="match status" value="1"/>
</dbReference>
<evidence type="ECO:0000256" key="5">
    <source>
        <dbReference type="ARBA" id="ARBA00022801"/>
    </source>
</evidence>
<comment type="caution">
    <text evidence="10">The sequence shown here is derived from an EMBL/GenBank/DDBJ whole genome shotgun (WGS) entry which is preliminary data.</text>
</comment>
<keyword evidence="3" id="KW-0479">Metal-binding</keyword>
<evidence type="ECO:0000256" key="1">
    <source>
        <dbReference type="ARBA" id="ARBA00005957"/>
    </source>
</evidence>
<name>A0ABS0NF59_9ACTN</name>
<feature type="domain" description="Peptidase M28" evidence="9">
    <location>
        <begin position="105"/>
        <end position="310"/>
    </location>
</feature>
<dbReference type="RefSeq" id="WP_197991752.1">
    <property type="nucleotide sequence ID" value="NZ_JACYXC010000001.1"/>
</dbReference>
<evidence type="ECO:0000256" key="3">
    <source>
        <dbReference type="ARBA" id="ARBA00022723"/>
    </source>
</evidence>
<organism evidence="10 11">
    <name type="scientific">Streptomyces pactum</name>
    <dbReference type="NCBI Taxonomy" id="68249"/>
    <lineage>
        <taxon>Bacteria</taxon>
        <taxon>Bacillati</taxon>
        <taxon>Actinomycetota</taxon>
        <taxon>Actinomycetes</taxon>
        <taxon>Kitasatosporales</taxon>
        <taxon>Streptomycetaceae</taxon>
        <taxon>Streptomyces</taxon>
    </lineage>
</organism>
<proteinExistence type="inferred from homology"/>
<dbReference type="Gene3D" id="3.40.630.10">
    <property type="entry name" value="Zn peptidases"/>
    <property type="match status" value="1"/>
</dbReference>
<comment type="similarity">
    <text evidence="1">Belongs to the peptidase M28 family. M28A subfamily.</text>
</comment>
<feature type="signal peptide" evidence="8">
    <location>
        <begin position="1"/>
        <end position="20"/>
    </location>
</feature>